<sequence>MRWLFRLIRNLLALIAIIVIIIIVYRNVPALSELNPFDHSDETPQSEQVVPGRANSTYTIEDTPLLRNVPLGQTKQAFSWINKREFMAVSDLERMGYNENYVAGQRGTEYILYKFGEPQMYVYHTEQDLKDDLNEMNQNIELLPEEAY</sequence>
<reference evidence="3" key="2">
    <citation type="journal article" date="2023" name="Antibiotics">
        <title>Prevalence and Molecular Characterization of Methicillin-Resistant Staphylococci (MRS) and Mammaliicocci (MRM) in Dromedary Camels from Algeria: First Detection of SCCmec-mecC Hybrid in Methicillin-Resistant Mammaliicoccus lentus.</title>
        <authorList>
            <person name="Belhout C."/>
            <person name="Boyen F."/>
            <person name="Vereecke N."/>
            <person name="Theuns S."/>
            <person name="Taibi N."/>
            <person name="Stegger M."/>
            <person name="de la Fe-Rodriguez P.Y."/>
            <person name="Bouayad L."/>
            <person name="Elgroud R."/>
            <person name="Butaye P."/>
        </authorList>
    </citation>
    <scope>NUCLEOTIDE SEQUENCE</scope>
    <source>
        <strain evidence="3">7048</strain>
    </source>
</reference>
<evidence type="ECO:0000313" key="2">
    <source>
        <dbReference type="EMBL" id="MBU6114635.1"/>
    </source>
</evidence>
<evidence type="ECO:0000256" key="1">
    <source>
        <dbReference type="SAM" id="Phobius"/>
    </source>
</evidence>
<evidence type="ECO:0000313" key="5">
    <source>
        <dbReference type="Proteomes" id="UP001223261"/>
    </source>
</evidence>
<dbReference type="Pfam" id="PF16284">
    <property type="entry name" value="DUF4930"/>
    <property type="match status" value="1"/>
</dbReference>
<keyword evidence="1" id="KW-1133">Transmembrane helix</keyword>
<protein>
    <submittedName>
        <fullName evidence="3">DUF4930 family protein</fullName>
    </submittedName>
</protein>
<dbReference type="InterPro" id="IPR032561">
    <property type="entry name" value="DUF4930"/>
</dbReference>
<gene>
    <name evidence="2" type="ORF">KQ656_11720</name>
    <name evidence="3" type="ORF">PYH69_08475</name>
</gene>
<dbReference type="EMBL" id="JAHLZN010000030">
    <property type="protein sequence ID" value="MBU6114635.1"/>
    <property type="molecule type" value="Genomic_DNA"/>
</dbReference>
<keyword evidence="1" id="KW-0472">Membrane</keyword>
<dbReference type="RefSeq" id="WP_016999279.1">
    <property type="nucleotide sequence ID" value="NZ_CABIVY010000004.1"/>
</dbReference>
<evidence type="ECO:0000313" key="3">
    <source>
        <dbReference type="EMBL" id="WHI58792.1"/>
    </source>
</evidence>
<evidence type="ECO:0000313" key="4">
    <source>
        <dbReference type="Proteomes" id="UP000770161"/>
    </source>
</evidence>
<organism evidence="3 5">
    <name type="scientific">Mammaliicoccus lentus</name>
    <name type="common">Staphylococcus lentus</name>
    <dbReference type="NCBI Taxonomy" id="42858"/>
    <lineage>
        <taxon>Bacteria</taxon>
        <taxon>Bacillati</taxon>
        <taxon>Bacillota</taxon>
        <taxon>Bacilli</taxon>
        <taxon>Bacillales</taxon>
        <taxon>Staphylococcaceae</taxon>
        <taxon>Mammaliicoccus</taxon>
    </lineage>
</organism>
<dbReference type="Proteomes" id="UP000770161">
    <property type="component" value="Unassembled WGS sequence"/>
</dbReference>
<keyword evidence="1" id="KW-0812">Transmembrane</keyword>
<dbReference type="AlphaFoldDB" id="A0AAX3W1F2"/>
<reference evidence="2 4" key="1">
    <citation type="submission" date="2021-06" db="EMBL/GenBank/DDBJ databases">
        <title>Staphylococcus lentus K169 genome sequencing.</title>
        <authorList>
            <person name="Sundareshan S."/>
            <person name="Akhila D.S."/>
            <person name="Prachi D."/>
            <person name="Sivakumar R."/>
            <person name="Rajendhran J."/>
            <person name="Isloor S."/>
            <person name="Hegde N.R."/>
        </authorList>
    </citation>
    <scope>NUCLEOTIDE SEQUENCE [LARGE SCALE GENOMIC DNA]</scope>
    <source>
        <strain evidence="2 4">K169</strain>
    </source>
</reference>
<dbReference type="Proteomes" id="UP001223261">
    <property type="component" value="Chromosome"/>
</dbReference>
<accession>A0AAX3W1F2</accession>
<proteinExistence type="predicted"/>
<keyword evidence="4" id="KW-1185">Reference proteome</keyword>
<feature type="transmembrane region" description="Helical" evidence="1">
    <location>
        <begin position="7"/>
        <end position="25"/>
    </location>
</feature>
<name>A0AAX3W1F2_MAMLE</name>
<dbReference type="EMBL" id="CP118848">
    <property type="protein sequence ID" value="WHI58792.1"/>
    <property type="molecule type" value="Genomic_DNA"/>
</dbReference>